<dbReference type="Proteomes" id="UP001143810">
    <property type="component" value="Unassembled WGS sequence"/>
</dbReference>
<dbReference type="AlphaFoldDB" id="A0A9X2P1Q9"/>
<evidence type="ECO:0000313" key="1">
    <source>
        <dbReference type="EMBL" id="MCR6509929.1"/>
    </source>
</evidence>
<sequence length="373" mass="42535">HISNKSELIKSLENISEFKPLSNNTKQYGNIKLIDTYGLWDKETNNPITDDSFFENDEDDLLVENNGTETLTRSASDGGIPKSVVESFPTIGTADVNLIDKVIHFNPGYLGHTKLRFKSNSKRKLYISLYRNDYGFAVSIGLDCKVMKKLWHGMKWGHMKHWDDGIYYGVASLVVKQKIKNPSFDTVLDENRKEFLKKQWQEAIKHNNFTNASNSLTGGISNQWNPEYNHSKQENKFIIPYISVIDDFFGTTNISKKIEDALIRQGANFLKSYVNSHKTQSTQLVCISQREKTAYSLFRNDLSWNGGGYRVKETFLRYYRNIVFSIKIKGDKTTPGADLGDNDFVGKPEIVSCEAIVYTKDGDGWIGAKIEKK</sequence>
<dbReference type="RefSeq" id="WP_257941418.1">
    <property type="nucleotide sequence ID" value="NZ_JAMZEE010000071.1"/>
</dbReference>
<name>A0A9X2P1Q9_9BACE</name>
<feature type="non-terminal residue" evidence="1">
    <location>
        <position position="1"/>
    </location>
</feature>
<dbReference type="EMBL" id="JAMZEE010000071">
    <property type="protein sequence ID" value="MCR6509929.1"/>
    <property type="molecule type" value="Genomic_DNA"/>
</dbReference>
<proteinExistence type="predicted"/>
<comment type="caution">
    <text evidence="1">The sequence shown here is derived from an EMBL/GenBank/DDBJ whole genome shotgun (WGS) entry which is preliminary data.</text>
</comment>
<accession>A0A9X2P1Q9</accession>
<reference evidence="1" key="2">
    <citation type="submission" date="2022-04" db="EMBL/GenBank/DDBJ databases">
        <authorList>
            <person name="Fokt H."/>
            <person name="Baines J."/>
        </authorList>
    </citation>
    <scope>NUCLEOTIDE SEQUENCE</scope>
    <source>
        <strain evidence="1">KH569_7</strain>
    </source>
</reference>
<evidence type="ECO:0000313" key="2">
    <source>
        <dbReference type="Proteomes" id="UP001143810"/>
    </source>
</evidence>
<organism evidence="1 2">
    <name type="scientific">Bacteroides muris</name>
    <name type="common">ex Fokt et al. 2023</name>
    <dbReference type="NCBI Taxonomy" id="2937417"/>
    <lineage>
        <taxon>Bacteria</taxon>
        <taxon>Pseudomonadati</taxon>
        <taxon>Bacteroidota</taxon>
        <taxon>Bacteroidia</taxon>
        <taxon>Bacteroidales</taxon>
        <taxon>Bacteroidaceae</taxon>
        <taxon>Bacteroides</taxon>
    </lineage>
</organism>
<gene>
    <name evidence="1" type="ORF">M1B78_17675</name>
</gene>
<reference evidence="1" key="1">
    <citation type="journal article" date="2022" name="Arch. Microbiol.">
        <title>Bacteroides muris sp. nov. isolated from the cecum of wild-derived house mice.</title>
        <authorList>
            <person name="Fokt H."/>
            <person name="Unni R."/>
            <person name="Repnik U."/>
            <person name="Schmitz R.A."/>
            <person name="Bramkamp M."/>
            <person name="Baines J.F."/>
            <person name="Unterweger D."/>
        </authorList>
    </citation>
    <scope>NUCLEOTIDE SEQUENCE</scope>
    <source>
        <strain evidence="1">KH569_7</strain>
    </source>
</reference>
<protein>
    <submittedName>
        <fullName evidence="1">Uncharacterized protein</fullName>
    </submittedName>
</protein>